<dbReference type="GO" id="GO:0016491">
    <property type="term" value="F:oxidoreductase activity"/>
    <property type="evidence" value="ECO:0007669"/>
    <property type="project" value="TreeGrafter"/>
</dbReference>
<dbReference type="PATRIC" id="fig|179408.3.peg.7703"/>
<dbReference type="STRING" id="179408.Osc7112_6190"/>
<dbReference type="InterPro" id="IPR002347">
    <property type="entry name" value="SDR_fam"/>
</dbReference>
<name>K9VT00_9CYAN</name>
<proteinExistence type="predicted"/>
<dbReference type="AlphaFoldDB" id="K9VT00"/>
<dbReference type="OrthoDB" id="56744at2"/>
<reference evidence="1 2" key="1">
    <citation type="submission" date="2012-05" db="EMBL/GenBank/DDBJ databases">
        <title>Finished chromosome of genome of Oscillatoria sp. PCC 7112.</title>
        <authorList>
            <consortium name="US DOE Joint Genome Institute"/>
            <person name="Gugger M."/>
            <person name="Coursin T."/>
            <person name="Rippka R."/>
            <person name="Tandeau De Marsac N."/>
            <person name="Huntemann M."/>
            <person name="Wei C.-L."/>
            <person name="Han J."/>
            <person name="Detter J.C."/>
            <person name="Han C."/>
            <person name="Tapia R."/>
            <person name="Davenport K."/>
            <person name="Daligault H."/>
            <person name="Erkkila T."/>
            <person name="Gu W."/>
            <person name="Munk A.C.C."/>
            <person name="Teshima H."/>
            <person name="Xu Y."/>
            <person name="Chain P."/>
            <person name="Chen A."/>
            <person name="Krypides N."/>
            <person name="Mavromatis K."/>
            <person name="Markowitz V."/>
            <person name="Szeto E."/>
            <person name="Ivanova N."/>
            <person name="Mikhailova N."/>
            <person name="Ovchinnikova G."/>
            <person name="Pagani I."/>
            <person name="Pati A."/>
            <person name="Goodwin L."/>
            <person name="Peters L."/>
            <person name="Pitluck S."/>
            <person name="Woyke T."/>
            <person name="Kerfeld C."/>
        </authorList>
    </citation>
    <scope>NUCLEOTIDE SEQUENCE [LARGE SCALE GENOMIC DNA]</scope>
    <source>
        <strain evidence="1 2">PCC 7112</strain>
    </source>
</reference>
<dbReference type="Pfam" id="PF13561">
    <property type="entry name" value="adh_short_C2"/>
    <property type="match status" value="1"/>
</dbReference>
<dbReference type="SUPFAM" id="SSF51735">
    <property type="entry name" value="NAD(P)-binding Rossmann-fold domains"/>
    <property type="match status" value="1"/>
</dbReference>
<dbReference type="KEGG" id="oni:Osc7112_6190"/>
<evidence type="ECO:0000313" key="2">
    <source>
        <dbReference type="Proteomes" id="UP000010478"/>
    </source>
</evidence>
<dbReference type="PANTHER" id="PTHR43544:SF2">
    <property type="entry name" value="OXIDOREDUCTASE"/>
    <property type="match status" value="1"/>
</dbReference>
<organism evidence="1 2">
    <name type="scientific">Phormidium nigroviride PCC 7112</name>
    <dbReference type="NCBI Taxonomy" id="179408"/>
    <lineage>
        <taxon>Bacteria</taxon>
        <taxon>Bacillati</taxon>
        <taxon>Cyanobacteriota</taxon>
        <taxon>Cyanophyceae</taxon>
        <taxon>Oscillatoriophycideae</taxon>
        <taxon>Oscillatoriales</taxon>
        <taxon>Oscillatoriaceae</taxon>
        <taxon>Phormidium</taxon>
    </lineage>
</organism>
<dbReference type="InterPro" id="IPR036291">
    <property type="entry name" value="NAD(P)-bd_dom_sf"/>
</dbReference>
<dbReference type="RefSeq" id="WP_015179566.1">
    <property type="nucleotide sequence ID" value="NC_019729.1"/>
</dbReference>
<dbReference type="PANTHER" id="PTHR43544">
    <property type="entry name" value="SHORT-CHAIN DEHYDROGENASE/REDUCTASE"/>
    <property type="match status" value="1"/>
</dbReference>
<dbReference type="Gene3D" id="3.40.50.720">
    <property type="entry name" value="NAD(P)-binding Rossmann-like Domain"/>
    <property type="match status" value="2"/>
</dbReference>
<gene>
    <name evidence="1" type="ORF">Osc7112_6190</name>
</gene>
<dbReference type="Pfam" id="PF00106">
    <property type="entry name" value="adh_short"/>
    <property type="match status" value="1"/>
</dbReference>
<accession>K9VT00</accession>
<dbReference type="HOGENOM" id="CLU_008901_0_0_3"/>
<dbReference type="EMBL" id="CP003614">
    <property type="protein sequence ID" value="AFZ10370.1"/>
    <property type="molecule type" value="Genomic_DNA"/>
</dbReference>
<dbReference type="eggNOG" id="COG1028">
    <property type="taxonomic scope" value="Bacteria"/>
</dbReference>
<evidence type="ECO:0000313" key="1">
    <source>
        <dbReference type="EMBL" id="AFZ10370.1"/>
    </source>
</evidence>
<sequence>MNLPPDQLEICLNVLQKISEDPAVIGDHDRFKSLIAKIYKQGRKGLRQSQQQQRRIEDRQLKASTVMVQHQHQQQPCAALPESTTRSSQHLHKPILCYICKTPYTEIHFFYHSLCPKCAQFNYQKRQQRTHLVGRTALVTGGRIKIGYQMGLRLLQDGARVILTTRFPYDCANRYSLEPDFEQWRDRLQIHGLDLRNIPALETFVRDLFHTESALDLIINNAAQTIKRPLAFYQHLLEREEEASQILSNNAQALIPLDSNLLKEQLPRHQSILLESQPNYKARLPSAIADYFPRDCFDADRQQLDLRPENSWLLKLDEVNTIELLEVQVVNAIAPFILNSQLKPLLLRSSFERRFIINVSAMEGQFNRSSKTPYHPHTNMAKAALNMMTRTSAVDYARSNIFMNSVDTGWITNENPDPKKIRVQGEQGFYTPLDAIDGMARIYDPIVQGIENPAPPIYGHFLKDYAPYPW</sequence>
<keyword evidence="2" id="KW-1185">Reference proteome</keyword>
<dbReference type="GO" id="GO:0005737">
    <property type="term" value="C:cytoplasm"/>
    <property type="evidence" value="ECO:0007669"/>
    <property type="project" value="TreeGrafter"/>
</dbReference>
<protein>
    <recommendedName>
        <fullName evidence="3">Short-chain dehydrogenase/reductase SDR</fullName>
    </recommendedName>
</protein>
<dbReference type="InterPro" id="IPR051468">
    <property type="entry name" value="Fungal_SecMetab_SDRs"/>
</dbReference>
<dbReference type="Proteomes" id="UP000010478">
    <property type="component" value="Chromosome"/>
</dbReference>
<evidence type="ECO:0008006" key="3">
    <source>
        <dbReference type="Google" id="ProtNLM"/>
    </source>
</evidence>